<sequence length="127" mass="14030">MPSGVLSGWLEKRGGGSSMLGSTKYSNRWFVLDTEGKVRYFKAQPTRPSDLPQGLFSVLSADMRTTSKTDFEVTVPSSIEGMDGATLTQEERIYYLRAESAEDQNRWISALQAAASRFVEVPKVSAL</sequence>
<name>A0A7S2JM50_9EUKA</name>
<dbReference type="Pfam" id="PF00169">
    <property type="entry name" value="PH"/>
    <property type="match status" value="1"/>
</dbReference>
<dbReference type="SUPFAM" id="SSF50729">
    <property type="entry name" value="PH domain-like"/>
    <property type="match status" value="1"/>
</dbReference>
<dbReference type="SMART" id="SM00233">
    <property type="entry name" value="PH"/>
    <property type="match status" value="1"/>
</dbReference>
<dbReference type="PROSITE" id="PS50003">
    <property type="entry name" value="PH_DOMAIN"/>
    <property type="match status" value="1"/>
</dbReference>
<dbReference type="InterPro" id="IPR011993">
    <property type="entry name" value="PH-like_dom_sf"/>
</dbReference>
<proteinExistence type="predicted"/>
<dbReference type="AlphaFoldDB" id="A0A7S2JM50"/>
<dbReference type="GO" id="GO:0001881">
    <property type="term" value="P:receptor recycling"/>
    <property type="evidence" value="ECO:0007669"/>
    <property type="project" value="TreeGrafter"/>
</dbReference>
<dbReference type="GO" id="GO:0055037">
    <property type="term" value="C:recycling endosome"/>
    <property type="evidence" value="ECO:0007669"/>
    <property type="project" value="TreeGrafter"/>
</dbReference>
<dbReference type="GO" id="GO:0005769">
    <property type="term" value="C:early endosome"/>
    <property type="evidence" value="ECO:0007669"/>
    <property type="project" value="TreeGrafter"/>
</dbReference>
<dbReference type="GO" id="GO:0005802">
    <property type="term" value="C:trans-Golgi network"/>
    <property type="evidence" value="ECO:0007669"/>
    <property type="project" value="TreeGrafter"/>
</dbReference>
<keyword evidence="1" id="KW-0597">Phosphoprotein</keyword>
<dbReference type="EMBL" id="HBGU01083936">
    <property type="protein sequence ID" value="CAD9551843.1"/>
    <property type="molecule type" value="Transcribed_RNA"/>
</dbReference>
<organism evidence="3">
    <name type="scientific">Haptolina brevifila</name>
    <dbReference type="NCBI Taxonomy" id="156173"/>
    <lineage>
        <taxon>Eukaryota</taxon>
        <taxon>Haptista</taxon>
        <taxon>Haptophyta</taxon>
        <taxon>Prymnesiophyceae</taxon>
        <taxon>Prymnesiales</taxon>
        <taxon>Prymnesiaceae</taxon>
        <taxon>Haptolina</taxon>
    </lineage>
</organism>
<dbReference type="GO" id="GO:0005829">
    <property type="term" value="C:cytosol"/>
    <property type="evidence" value="ECO:0007669"/>
    <property type="project" value="GOC"/>
</dbReference>
<protein>
    <recommendedName>
        <fullName evidence="2">PH domain-containing protein</fullName>
    </recommendedName>
</protein>
<dbReference type="InterPro" id="IPR001849">
    <property type="entry name" value="PH_domain"/>
</dbReference>
<reference evidence="3" key="1">
    <citation type="submission" date="2021-01" db="EMBL/GenBank/DDBJ databases">
        <authorList>
            <person name="Corre E."/>
            <person name="Pelletier E."/>
            <person name="Niang G."/>
            <person name="Scheremetjew M."/>
            <person name="Finn R."/>
            <person name="Kale V."/>
            <person name="Holt S."/>
            <person name="Cochrane G."/>
            <person name="Meng A."/>
            <person name="Brown T."/>
            <person name="Cohen L."/>
        </authorList>
    </citation>
    <scope>NUCLEOTIDE SEQUENCE</scope>
    <source>
        <strain evidence="3">UTEX LB 985</strain>
    </source>
</reference>
<dbReference type="GO" id="GO:0042147">
    <property type="term" value="P:retrograde transport, endosome to Golgi"/>
    <property type="evidence" value="ECO:0007669"/>
    <property type="project" value="TreeGrafter"/>
</dbReference>
<dbReference type="PANTHER" id="PTHR22902:SF27">
    <property type="entry name" value="PLECKSTRIN HOMOLOGY DOMAIN-CONTAINING FAMILY A MEMBER 3"/>
    <property type="match status" value="1"/>
</dbReference>
<dbReference type="Gene3D" id="2.30.29.30">
    <property type="entry name" value="Pleckstrin-homology domain (PH domain)/Phosphotyrosine-binding domain (PTB)"/>
    <property type="match status" value="1"/>
</dbReference>
<feature type="domain" description="PH" evidence="2">
    <location>
        <begin position="3"/>
        <end position="116"/>
    </location>
</feature>
<evidence type="ECO:0000259" key="2">
    <source>
        <dbReference type="PROSITE" id="PS50003"/>
    </source>
</evidence>
<gene>
    <name evidence="3" type="ORF">CBRE1094_LOCUS45797</name>
</gene>
<accession>A0A7S2JM50</accession>
<dbReference type="GO" id="GO:0007032">
    <property type="term" value="P:endosome organization"/>
    <property type="evidence" value="ECO:0007669"/>
    <property type="project" value="TreeGrafter"/>
</dbReference>
<evidence type="ECO:0000256" key="1">
    <source>
        <dbReference type="ARBA" id="ARBA00022553"/>
    </source>
</evidence>
<evidence type="ECO:0000313" key="3">
    <source>
        <dbReference type="EMBL" id="CAD9551843.1"/>
    </source>
</evidence>
<dbReference type="PANTHER" id="PTHR22902">
    <property type="entry name" value="SESQUIPEDALIAN"/>
    <property type="match status" value="1"/>
</dbReference>
<dbReference type="InterPro" id="IPR045188">
    <property type="entry name" value="Boi1/Boi2-like"/>
</dbReference>